<name>A0A382VF64_9ZZZZ</name>
<organism evidence="1">
    <name type="scientific">marine metagenome</name>
    <dbReference type="NCBI Taxonomy" id="408172"/>
    <lineage>
        <taxon>unclassified sequences</taxon>
        <taxon>metagenomes</taxon>
        <taxon>ecological metagenomes</taxon>
    </lineage>
</organism>
<feature type="non-terminal residue" evidence="1">
    <location>
        <position position="170"/>
    </location>
</feature>
<dbReference type="InterPro" id="IPR003329">
    <property type="entry name" value="Cytidylyl_trans"/>
</dbReference>
<dbReference type="Pfam" id="PF02348">
    <property type="entry name" value="CTP_transf_3"/>
    <property type="match status" value="1"/>
</dbReference>
<dbReference type="Gene3D" id="3.90.550.10">
    <property type="entry name" value="Spore Coat Polysaccharide Biosynthesis Protein SpsA, Chain A"/>
    <property type="match status" value="1"/>
</dbReference>
<dbReference type="SUPFAM" id="SSF53448">
    <property type="entry name" value="Nucleotide-diphospho-sugar transferases"/>
    <property type="match status" value="1"/>
</dbReference>
<evidence type="ECO:0008006" key="2">
    <source>
        <dbReference type="Google" id="ProtNLM"/>
    </source>
</evidence>
<reference evidence="1" key="1">
    <citation type="submission" date="2018-05" db="EMBL/GenBank/DDBJ databases">
        <authorList>
            <person name="Lanie J.A."/>
            <person name="Ng W.-L."/>
            <person name="Kazmierczak K.M."/>
            <person name="Andrzejewski T.M."/>
            <person name="Davidsen T.M."/>
            <person name="Wayne K.J."/>
            <person name="Tettelin H."/>
            <person name="Glass J.I."/>
            <person name="Rusch D."/>
            <person name="Podicherti R."/>
            <person name="Tsui H.-C.T."/>
            <person name="Winkler M.E."/>
        </authorList>
    </citation>
    <scope>NUCLEOTIDE SEQUENCE</scope>
</reference>
<protein>
    <recommendedName>
        <fullName evidence="2">MobA-like NTP transferase domain-containing protein</fullName>
    </recommendedName>
</protein>
<evidence type="ECO:0000313" key="1">
    <source>
        <dbReference type="EMBL" id="SVD45139.1"/>
    </source>
</evidence>
<accession>A0A382VF64</accession>
<dbReference type="InterPro" id="IPR029044">
    <property type="entry name" value="Nucleotide-diphossugar_trans"/>
</dbReference>
<dbReference type="EMBL" id="UINC01151499">
    <property type="protein sequence ID" value="SVD45139.1"/>
    <property type="molecule type" value="Genomic_DNA"/>
</dbReference>
<sequence>MIKPFLDTTLMDLGIQKVLDSKVIPKDNFYCSVYERELVELCEKYDVNVFHRSEDSANEENTVLAMYEWHDKLPYKYVVLINACTPLLKTETIDKFVEAYINTESEGLFGVIGKKQYYWNKNGDLITKWPEGTTIMNTKVVETTYEAAHCLYASRMDTIKDEIWMGDTPF</sequence>
<gene>
    <name evidence="1" type="ORF">METZ01_LOCUS397993</name>
</gene>
<proteinExistence type="predicted"/>
<dbReference type="AlphaFoldDB" id="A0A382VF64"/>